<dbReference type="Pfam" id="PF12770">
    <property type="entry name" value="CHAT"/>
    <property type="match status" value="1"/>
</dbReference>
<dbReference type="STRING" id="454136.NIES2119_26130"/>
<sequence length="1270" mass="142244">MIFRFYQLSLFSTTLFFSLFPLCWSETNSPKAQAIEVTTIQTKSTLADWDFSGKFKPQNFRLSQISPDDRKTEAETSVKTGLQQLENNQPEAAIKSFEQALTIYQEIKDSQREGETLKNLGNAYMAAGNNTKAMEIYQQSLRIAKEIKNPDLEARVLQNIGTIYRLQEDYVEAAKYLESALLIAKEFKNQEIVLKALVSLGIVYDSLSNYQKVVEYYEQLLPIIKETNNPQLAALTLVTLGYAYTTLGNEEKGIEFGEPGLKLAKEIKQPELEAIALVTLGSAYLGLENYQKAVEFAEPGLAMIKQIKNPQMELVALITLGFAYTNLKDYQKATEFGQSALTSARELKNRIFEGRALVILGLAYVSLEEHQKAVEFAQQGLVIARELKIPEMEVFAAFSLARSSYLLASTPEAYQKSLALTQETLAVIQKYKHPDLESYLNSQIGENYNNLGEYEKAIAFAQKGLTLAREVKDKLREAYALLVIGQAYYQIAKTPEEYKKSLEFIQSSLNLAREIKEPSFEALALIYLANIYSQLEEYQKTLEFAEQSLKLSQEIKNTKIQVFPLINLLGIYVQLGEYKKVIELGEKGLTNIQPSDNPIIESVLNIILSIAYFGEGDYQKTIAFTQQALTQSRNIKNPQLEAYSLLVSGIGYASLNDNEKAIELFQQSLAKAKEQKDEILASTALNMLGGMYRKIGRKNEAIALYQEAIAIDSDYSILAGIGRVYRDLNSPVTAITYYKQAINEIEQVRGKISGLPVALQKSFLQAIQSVDRIKTADIYRELADLLMTQGRILEAQQVLELLKTEELREYTRSGSTSNTNLVLNQTETKIIQENGSLIQFGQKLFECQLTQCNQLSQLLDKRDVLISQFNQKVQTIEKEIRERRAQDDAFFDPNKISKTKEIVESQPATVLIYPLVLEDKVWLLLASPGGVVKTVEVPVNRRELGETVVKFRQLLQQPNSSVSEIQATGKKLYDWLIKPLETELKTSNVQNLIFSLDRVTRYIPMSALFDGEKYLIENYNISTVLSADLTDMRDRLPPGTEKSSILALGLSNAVADFNPLPYVPTELDAIVRQKPEDPKGIYPGLEFLNQTFDFKALRDNLTGRNILHIATHGKFVPGSPDASYLLLGNGAKLTIPDIQKLQGLSNIHLVVLSACETALGGPNAEGIEISGLSYYFLNGGAKSVMASLWQVNDGSTSQLMQNFYSNLANNTNDTAITKAAALRQAQLKFLRSNESADNIAQRGITTAQPVKSNLSHPYYWAPFVLIGNSR</sequence>
<protein>
    <recommendedName>
        <fullName evidence="3">CHAT domain-containing protein</fullName>
    </recommendedName>
</protein>
<feature type="repeat" description="TPR" evidence="1">
    <location>
        <begin position="154"/>
        <end position="187"/>
    </location>
</feature>
<feature type="repeat" description="TPR" evidence="1">
    <location>
        <begin position="194"/>
        <end position="227"/>
    </location>
</feature>
<dbReference type="EMBL" id="MRCE01000039">
    <property type="protein sequence ID" value="OKH32460.1"/>
    <property type="molecule type" value="Genomic_DNA"/>
</dbReference>
<organism evidence="4 5">
    <name type="scientific">[Phormidium ambiguum] IAM M-71</name>
    <dbReference type="NCBI Taxonomy" id="454136"/>
    <lineage>
        <taxon>Bacteria</taxon>
        <taxon>Bacillati</taxon>
        <taxon>Cyanobacteriota</taxon>
        <taxon>Cyanophyceae</taxon>
        <taxon>Oscillatoriophycideae</taxon>
        <taxon>Aerosakkonematales</taxon>
        <taxon>Aerosakkonemataceae</taxon>
        <taxon>Floridanema</taxon>
    </lineage>
</organism>
<feature type="repeat" description="TPR" evidence="1">
    <location>
        <begin position="682"/>
        <end position="715"/>
    </location>
</feature>
<evidence type="ECO:0000259" key="3">
    <source>
        <dbReference type="Pfam" id="PF12770"/>
    </source>
</evidence>
<dbReference type="PROSITE" id="PS50005">
    <property type="entry name" value="TPR"/>
    <property type="match status" value="4"/>
</dbReference>
<dbReference type="InterPro" id="IPR011990">
    <property type="entry name" value="TPR-like_helical_dom_sf"/>
</dbReference>
<evidence type="ECO:0000313" key="4">
    <source>
        <dbReference type="EMBL" id="OKH32460.1"/>
    </source>
</evidence>
<reference evidence="4 5" key="1">
    <citation type="submission" date="2016-11" db="EMBL/GenBank/DDBJ databases">
        <title>Draft Genome Sequences of Nine Cyanobacterial Strains from Diverse Habitats.</title>
        <authorList>
            <person name="Zhu T."/>
            <person name="Hou S."/>
            <person name="Lu X."/>
            <person name="Hess W.R."/>
        </authorList>
    </citation>
    <scope>NUCLEOTIDE SEQUENCE [LARGE SCALE GENOMIC DNA]</scope>
    <source>
        <strain evidence="4 5">IAM M-71</strain>
    </source>
</reference>
<keyword evidence="2" id="KW-0175">Coiled coil</keyword>
<dbReference type="InterPro" id="IPR024983">
    <property type="entry name" value="CHAT_dom"/>
</dbReference>
<name>A0A1U7I7X3_9CYAN</name>
<dbReference type="InterPro" id="IPR019734">
    <property type="entry name" value="TPR_rpt"/>
</dbReference>
<dbReference type="SMART" id="SM00028">
    <property type="entry name" value="TPR"/>
    <property type="match status" value="15"/>
</dbReference>
<dbReference type="AlphaFoldDB" id="A0A1U7I7X3"/>
<dbReference type="PANTHER" id="PTHR10098">
    <property type="entry name" value="RAPSYN-RELATED"/>
    <property type="match status" value="1"/>
</dbReference>
<feature type="domain" description="CHAT" evidence="3">
    <location>
        <begin position="966"/>
        <end position="1268"/>
    </location>
</feature>
<feature type="coiled-coil region" evidence="2">
    <location>
        <begin position="655"/>
        <end position="682"/>
    </location>
</feature>
<dbReference type="Gene3D" id="1.25.40.10">
    <property type="entry name" value="Tetratricopeptide repeat domain"/>
    <property type="match status" value="5"/>
</dbReference>
<dbReference type="SUPFAM" id="SSF48452">
    <property type="entry name" value="TPR-like"/>
    <property type="match status" value="5"/>
</dbReference>
<evidence type="ECO:0000256" key="2">
    <source>
        <dbReference type="SAM" id="Coils"/>
    </source>
</evidence>
<keyword evidence="1" id="KW-0802">TPR repeat</keyword>
<evidence type="ECO:0000313" key="5">
    <source>
        <dbReference type="Proteomes" id="UP000185860"/>
    </source>
</evidence>
<dbReference type="Pfam" id="PF13181">
    <property type="entry name" value="TPR_8"/>
    <property type="match status" value="1"/>
</dbReference>
<feature type="coiled-coil region" evidence="2">
    <location>
        <begin position="528"/>
        <end position="555"/>
    </location>
</feature>
<dbReference type="Proteomes" id="UP000185860">
    <property type="component" value="Unassembled WGS sequence"/>
</dbReference>
<gene>
    <name evidence="4" type="ORF">NIES2119_26130</name>
</gene>
<accession>A0A1U7I7X3</accession>
<dbReference type="Pfam" id="PF13424">
    <property type="entry name" value="TPR_12"/>
    <property type="match status" value="4"/>
</dbReference>
<proteinExistence type="predicted"/>
<evidence type="ECO:0000256" key="1">
    <source>
        <dbReference type="PROSITE-ProRule" id="PRU00339"/>
    </source>
</evidence>
<comment type="caution">
    <text evidence="4">The sequence shown here is derived from an EMBL/GenBank/DDBJ whole genome shotgun (WGS) entry which is preliminary data.</text>
</comment>
<feature type="repeat" description="TPR" evidence="1">
    <location>
        <begin position="114"/>
        <end position="147"/>
    </location>
</feature>